<accession>A0A1W1ZEV8</accession>
<keyword evidence="2" id="KW-0808">Transferase</keyword>
<dbReference type="InterPro" id="IPR007184">
    <property type="entry name" value="Mannoside_phosphorylase"/>
</dbReference>
<evidence type="ECO:0000256" key="1">
    <source>
        <dbReference type="ARBA" id="ARBA00022676"/>
    </source>
</evidence>
<sequence length="481" mass="55254">MKVEKSKIRIKPSAKRWLLRPFVPGNPDQVEHILLRILSTDRKHTDDMYRRVFQKYKHFHKDIEEIFLRHFGHVQHRIPTNMQIDDDVKLIIGAYFSQFYALESTALFNPSIVINPNKNLNDKSLNFILSLRAVGEGHISSVVFREGTIDENFEISIKEPQPFIMEPEKTLNRPYEKNRFIRNLNGTGLNNEISELIFKTLSDEFSFEELNSLLEIHQKTSMKISPMIVEDTINNIRNLALSNYDMAFSGDQDISERVIYPMSPSQTNGIEDARFVRFEEDNGDFKYYATFTAYNGRKVVPELLETKDFLHFKVSSLSGPKAKNKGMALFPKKIDGNYMMLGRQDNETIYLMASDDPLYWKEAIPLAKPTYAWEFVQIGNCGSPIELDEGWLVLTHGVGAMRRYCIGAILLDKKNPDKVLGRLKQPLLEPVGEESFGYVPNVLYSCGALVFNGRLILPYAMSDSKTLFAHADIQQILSEMV</sequence>
<dbReference type="STRING" id="1434700.SAMN06296427_102439"/>
<gene>
    <name evidence="4" type="ORF">SAMN06296427_102439</name>
</gene>
<name>A0A1W1ZEV8_9FLAO</name>
<dbReference type="EMBL" id="FWXS01000002">
    <property type="protein sequence ID" value="SMC46944.1"/>
    <property type="molecule type" value="Genomic_DNA"/>
</dbReference>
<evidence type="ECO:0000256" key="2">
    <source>
        <dbReference type="ARBA" id="ARBA00022679"/>
    </source>
</evidence>
<dbReference type="AlphaFoldDB" id="A0A1W1ZEV8"/>
<keyword evidence="5" id="KW-1185">Reference proteome</keyword>
<dbReference type="Proteomes" id="UP000192393">
    <property type="component" value="Unassembled WGS sequence"/>
</dbReference>
<dbReference type="PANTHER" id="PTHR34106">
    <property type="entry name" value="GLYCOSIDASE"/>
    <property type="match status" value="1"/>
</dbReference>
<keyword evidence="4" id="KW-0378">Hydrolase</keyword>
<reference evidence="5" key="1">
    <citation type="submission" date="2017-04" db="EMBL/GenBank/DDBJ databases">
        <authorList>
            <person name="Varghese N."/>
            <person name="Submissions S."/>
        </authorList>
    </citation>
    <scope>NUCLEOTIDE SEQUENCE [LARGE SCALE GENOMIC DNA]</scope>
    <source>
        <strain evidence="5">CGMCC 1.12708</strain>
    </source>
</reference>
<organism evidence="4 5">
    <name type="scientific">Moheibacter sediminis</name>
    <dbReference type="NCBI Taxonomy" id="1434700"/>
    <lineage>
        <taxon>Bacteria</taxon>
        <taxon>Pseudomonadati</taxon>
        <taxon>Bacteroidota</taxon>
        <taxon>Flavobacteriia</taxon>
        <taxon>Flavobacteriales</taxon>
        <taxon>Weeksellaceae</taxon>
        <taxon>Moheibacter</taxon>
    </lineage>
</organism>
<dbReference type="Gene3D" id="2.115.10.20">
    <property type="entry name" value="Glycosyl hydrolase domain, family 43"/>
    <property type="match status" value="1"/>
</dbReference>
<proteinExistence type="inferred from homology"/>
<dbReference type="GO" id="GO:0016787">
    <property type="term" value="F:hydrolase activity"/>
    <property type="evidence" value="ECO:0007669"/>
    <property type="project" value="UniProtKB-KW"/>
</dbReference>
<evidence type="ECO:0000256" key="3">
    <source>
        <dbReference type="ARBA" id="ARBA00024356"/>
    </source>
</evidence>
<protein>
    <submittedName>
        <fullName evidence="4">Predicted glycosyl hydrolase, GH43/DUF377 family</fullName>
    </submittedName>
</protein>
<dbReference type="PANTHER" id="PTHR34106:SF4">
    <property type="entry name" value="BLL5143 PROTEIN"/>
    <property type="match status" value="1"/>
</dbReference>
<dbReference type="InterPro" id="IPR023296">
    <property type="entry name" value="Glyco_hydro_beta-prop_sf"/>
</dbReference>
<dbReference type="SUPFAM" id="SSF75005">
    <property type="entry name" value="Arabinanase/levansucrase/invertase"/>
    <property type="match status" value="1"/>
</dbReference>
<dbReference type="OrthoDB" id="9775877at2"/>
<dbReference type="RefSeq" id="WP_143736327.1">
    <property type="nucleotide sequence ID" value="NZ_FWXS01000002.1"/>
</dbReference>
<evidence type="ECO:0000313" key="5">
    <source>
        <dbReference type="Proteomes" id="UP000192393"/>
    </source>
</evidence>
<evidence type="ECO:0000313" key="4">
    <source>
        <dbReference type="EMBL" id="SMC46944.1"/>
    </source>
</evidence>
<dbReference type="Pfam" id="PF04041">
    <property type="entry name" value="Glyco_hydro_130"/>
    <property type="match status" value="1"/>
</dbReference>
<keyword evidence="1" id="KW-0328">Glycosyltransferase</keyword>
<dbReference type="GO" id="GO:0016757">
    <property type="term" value="F:glycosyltransferase activity"/>
    <property type="evidence" value="ECO:0007669"/>
    <property type="project" value="UniProtKB-KW"/>
</dbReference>
<dbReference type="CDD" id="cd18613">
    <property type="entry name" value="GH130"/>
    <property type="match status" value="1"/>
</dbReference>
<comment type="similarity">
    <text evidence="3">Belongs to the glycosyl hydrolase 130 family.</text>
</comment>